<organism evidence="1 2">
    <name type="scientific">Hoylesella saccharolytica F0055</name>
    <dbReference type="NCBI Taxonomy" id="1127699"/>
    <lineage>
        <taxon>Bacteria</taxon>
        <taxon>Pseudomonadati</taxon>
        <taxon>Bacteroidota</taxon>
        <taxon>Bacteroidia</taxon>
        <taxon>Bacteroidales</taxon>
        <taxon>Prevotellaceae</taxon>
        <taxon>Hoylesella</taxon>
    </lineage>
</organism>
<evidence type="ECO:0000313" key="2">
    <source>
        <dbReference type="Proteomes" id="UP000010433"/>
    </source>
</evidence>
<dbReference type="AlphaFoldDB" id="L1NH33"/>
<comment type="caution">
    <text evidence="1">The sequence shown here is derived from an EMBL/GenBank/DDBJ whole genome shotgun (WGS) entry which is preliminary data.</text>
</comment>
<evidence type="ECO:0000313" key="1">
    <source>
        <dbReference type="EMBL" id="EKY02641.1"/>
    </source>
</evidence>
<gene>
    <name evidence="1" type="ORF">HMPREF9151_00686</name>
</gene>
<accession>L1NH33</accession>
<reference evidence="1 2" key="1">
    <citation type="submission" date="2012-05" db="EMBL/GenBank/DDBJ databases">
        <authorList>
            <person name="Weinstock G."/>
            <person name="Sodergren E."/>
            <person name="Lobos E.A."/>
            <person name="Fulton L."/>
            <person name="Fulton R."/>
            <person name="Courtney L."/>
            <person name="Fronick C."/>
            <person name="O'Laughlin M."/>
            <person name="Godfrey J."/>
            <person name="Wilson R.M."/>
            <person name="Miner T."/>
            <person name="Farmer C."/>
            <person name="Delehaunty K."/>
            <person name="Cordes M."/>
            <person name="Minx P."/>
            <person name="Tomlinson C."/>
            <person name="Chen J."/>
            <person name="Wollam A."/>
            <person name="Pepin K.H."/>
            <person name="Bhonagiri V."/>
            <person name="Zhang X."/>
            <person name="Suruliraj S."/>
            <person name="Warren W."/>
            <person name="Mitreva M."/>
            <person name="Mardis E.R."/>
            <person name="Wilson R.K."/>
        </authorList>
    </citation>
    <scope>NUCLEOTIDE SEQUENCE [LARGE SCALE GENOMIC DNA]</scope>
    <source>
        <strain evidence="1 2">F0055</strain>
    </source>
</reference>
<proteinExistence type="predicted"/>
<dbReference type="Proteomes" id="UP000010433">
    <property type="component" value="Unassembled WGS sequence"/>
</dbReference>
<dbReference type="EMBL" id="AMEP01000047">
    <property type="protein sequence ID" value="EKY02641.1"/>
    <property type="molecule type" value="Genomic_DNA"/>
</dbReference>
<protein>
    <submittedName>
        <fullName evidence="1">Uncharacterized protein</fullName>
    </submittedName>
</protein>
<dbReference type="HOGENOM" id="CLU_2956848_0_0_10"/>
<keyword evidence="2" id="KW-1185">Reference proteome</keyword>
<name>L1NH33_9BACT</name>
<sequence>MYFCLTAYTSTLLVKSILMEIVPDLSSNNDSKFFEYHYSKSEIASGYGRSWDWENNDNY</sequence>